<dbReference type="Proteomes" id="UP001585080">
    <property type="component" value="Unassembled WGS sequence"/>
</dbReference>
<comment type="caution">
    <text evidence="2">The sequence shown here is derived from an EMBL/GenBank/DDBJ whole genome shotgun (WGS) entry which is preliminary data.</text>
</comment>
<keyword evidence="3" id="KW-1185">Reference proteome</keyword>
<proteinExistence type="predicted"/>
<dbReference type="InterPro" id="IPR007278">
    <property type="entry name" value="DUF397"/>
</dbReference>
<accession>A0ABV5EM54</accession>
<sequence length="63" mass="7097">MTPHRWRKASYCQEGDACVHISPTPTTIHITDRPHPPHPVLTTTPAAFTALLHALKADQFTRR</sequence>
<dbReference type="Pfam" id="PF04149">
    <property type="entry name" value="DUF397"/>
    <property type="match status" value="1"/>
</dbReference>
<evidence type="ECO:0000313" key="3">
    <source>
        <dbReference type="Proteomes" id="UP001585080"/>
    </source>
</evidence>
<protein>
    <submittedName>
        <fullName evidence="2">DUF397 domain-containing protein</fullName>
    </submittedName>
</protein>
<evidence type="ECO:0000313" key="2">
    <source>
        <dbReference type="EMBL" id="MFB8777935.1"/>
    </source>
</evidence>
<dbReference type="RefSeq" id="WP_376736365.1">
    <property type="nucleotide sequence ID" value="NZ_JAYMRP010000062.1"/>
</dbReference>
<name>A0ABV5EM54_9ACTN</name>
<dbReference type="EMBL" id="JAYMRP010000062">
    <property type="protein sequence ID" value="MFB8777935.1"/>
    <property type="molecule type" value="Genomic_DNA"/>
</dbReference>
<gene>
    <name evidence="2" type="ORF">VSS16_35410</name>
</gene>
<organism evidence="2 3">
    <name type="scientific">Streptomyces broussonetiae</name>
    <dbReference type="NCBI Taxonomy" id="2686304"/>
    <lineage>
        <taxon>Bacteria</taxon>
        <taxon>Bacillati</taxon>
        <taxon>Actinomycetota</taxon>
        <taxon>Actinomycetes</taxon>
        <taxon>Kitasatosporales</taxon>
        <taxon>Streptomycetaceae</taxon>
        <taxon>Streptomyces</taxon>
    </lineage>
</organism>
<reference evidence="2 3" key="1">
    <citation type="submission" date="2024-01" db="EMBL/GenBank/DDBJ databases">
        <title>Genome mining of biosynthetic gene clusters to explore secondary metabolites of Streptomyces sp.</title>
        <authorList>
            <person name="Baig A."/>
            <person name="Ajitkumar Shintre N."/>
            <person name="Kumar H."/>
            <person name="Anbarasu A."/>
            <person name="Ramaiah S."/>
        </authorList>
    </citation>
    <scope>NUCLEOTIDE SEQUENCE [LARGE SCALE GENOMIC DNA]</scope>
    <source>
        <strain evidence="2 3">A57</strain>
    </source>
</reference>
<evidence type="ECO:0000259" key="1">
    <source>
        <dbReference type="Pfam" id="PF04149"/>
    </source>
</evidence>
<feature type="domain" description="DUF397" evidence="1">
    <location>
        <begin position="5"/>
        <end position="56"/>
    </location>
</feature>